<evidence type="ECO:0000313" key="1">
    <source>
        <dbReference type="EMBL" id="RFA26463.1"/>
    </source>
</evidence>
<dbReference type="AlphaFoldDB" id="A0A3E0W8X5"/>
<evidence type="ECO:0000313" key="2">
    <source>
        <dbReference type="Proteomes" id="UP000257080"/>
    </source>
</evidence>
<reference evidence="1 2" key="1">
    <citation type="submission" date="2017-04" db="EMBL/GenBank/DDBJ databases">
        <title>Comparative genome analysis of Subtercola boreus.</title>
        <authorList>
            <person name="Cho Y.-J."/>
            <person name="Cho A."/>
            <person name="Kim O.-S."/>
            <person name="Lee J.-I."/>
        </authorList>
    </citation>
    <scope>NUCLEOTIDE SEQUENCE [LARGE SCALE GENOMIC DNA]</scope>
    <source>
        <strain evidence="1 2">P28004</strain>
    </source>
</reference>
<accession>A0A3E0W8X5</accession>
<organism evidence="1 2">
    <name type="scientific">Subtercola boreus</name>
    <dbReference type="NCBI Taxonomy" id="120213"/>
    <lineage>
        <taxon>Bacteria</taxon>
        <taxon>Bacillati</taxon>
        <taxon>Actinomycetota</taxon>
        <taxon>Actinomycetes</taxon>
        <taxon>Micrococcales</taxon>
        <taxon>Microbacteriaceae</taxon>
        <taxon>Subtercola</taxon>
    </lineage>
</organism>
<sequence>MLQHPVSPRPFAIIRLIRFPAQKGTVAAWYRIVTWAETSADRELVGWCLSHRAASEAAWDFFRAQSSWQHAQAASRMHERPGGVPPRPPAHELLLAYRAALREAALRDAALHEAALHEAALRGTAEAPRAREPREGALVLR</sequence>
<dbReference type="EMBL" id="NBXE01000024">
    <property type="protein sequence ID" value="RFA26463.1"/>
    <property type="molecule type" value="Genomic_DNA"/>
</dbReference>
<gene>
    <name evidence="1" type="ORF">B7R25_10570</name>
</gene>
<dbReference type="Proteomes" id="UP000257080">
    <property type="component" value="Unassembled WGS sequence"/>
</dbReference>
<name>A0A3E0W8X5_9MICO</name>
<protein>
    <submittedName>
        <fullName evidence="1">Uncharacterized protein</fullName>
    </submittedName>
</protein>
<comment type="caution">
    <text evidence="1">The sequence shown here is derived from an EMBL/GenBank/DDBJ whole genome shotgun (WGS) entry which is preliminary data.</text>
</comment>
<proteinExistence type="predicted"/>